<dbReference type="EMBL" id="JASUXU010000037">
    <property type="protein sequence ID" value="KAK0318386.1"/>
    <property type="molecule type" value="Genomic_DNA"/>
</dbReference>
<sequence>MAAITGIGTSSTRPKRPGKLAIAFALSVITSKPTELSVKEYIRLLCQHVARGRRKNAISSAHRFLDRSSHWRSEYERAKDAWEVAEGQAVELRMEVQRLKVRLESAKPAASALRKRKKAVDEDIVPVPRSPKKAKRIGNSGSRDEAAELGMESGWSLAEVGEIGNILMRGLYETYNLSKHPNRSEASVLAYHLVRTASALPHVVQQAIKTRFTQLSSGHEVLKTTLTAAGKVVVSLVVGLDRLSKATNGTEMQGQVVYAYVHMFVSLLGTLEEVSEFEVVEAQRKTSMPAAAKRPTTSKKMVSSRLPKQPHIQDTPSLDAIACFLGGVIDSLDENVYVHKHLYEGFAYVVLNKLGTRLYTSVFGDARGPTIADEITARAQPDGNQDAGGEPTISAPALKLEQVKMEAPYLVHLLTKVMAAAPRYLGAITSDKTGKAKQSDNKGSTKGALALHAKDRLQRTLVNCIFGTEGLDDEDPFMDCLRMPSMVGQLHMPMPKVKEAEVQDWFKGEVWRLLGWEILGKDGHW</sequence>
<feature type="region of interest" description="Disordered" evidence="1">
    <location>
        <begin position="288"/>
        <end position="310"/>
    </location>
</feature>
<comment type="caution">
    <text evidence="3">The sequence shown here is derived from an EMBL/GenBank/DDBJ whole genome shotgun (WGS) entry which is preliminary data.</text>
</comment>
<evidence type="ECO:0000313" key="3">
    <source>
        <dbReference type="EMBL" id="KAK1010906.1"/>
    </source>
</evidence>
<organism evidence="3 4">
    <name type="scientific">Friedmanniomyces endolithicus</name>
    <dbReference type="NCBI Taxonomy" id="329885"/>
    <lineage>
        <taxon>Eukaryota</taxon>
        <taxon>Fungi</taxon>
        <taxon>Dikarya</taxon>
        <taxon>Ascomycota</taxon>
        <taxon>Pezizomycotina</taxon>
        <taxon>Dothideomycetes</taxon>
        <taxon>Dothideomycetidae</taxon>
        <taxon>Mycosphaerellales</taxon>
        <taxon>Teratosphaeriaceae</taxon>
        <taxon>Friedmanniomyces</taxon>
    </lineage>
</organism>
<dbReference type="AlphaFoldDB" id="A0AAN6L195"/>
<gene>
    <name evidence="2" type="ORF">LTR82_010774</name>
    <name evidence="3" type="ORF">LTR91_002190</name>
</gene>
<keyword evidence="4" id="KW-1185">Reference proteome</keyword>
<name>A0AAN6L195_9PEZI</name>
<evidence type="ECO:0000313" key="2">
    <source>
        <dbReference type="EMBL" id="KAK0318386.1"/>
    </source>
</evidence>
<accession>A0AAN6L195</accession>
<reference evidence="2" key="1">
    <citation type="submission" date="2021-12" db="EMBL/GenBank/DDBJ databases">
        <title>Black yeast isolated from Biological Soil Crust.</title>
        <authorList>
            <person name="Kurbessoian T."/>
        </authorList>
    </citation>
    <scope>NUCLEOTIDE SEQUENCE</scope>
    <source>
        <strain evidence="2">CCFEE 5208</strain>
    </source>
</reference>
<reference evidence="3" key="2">
    <citation type="submission" date="2023-06" db="EMBL/GenBank/DDBJ databases">
        <title>Black Yeasts Isolated from many extreme environments.</title>
        <authorList>
            <person name="Coleine C."/>
            <person name="Stajich J.E."/>
            <person name="Selbmann L."/>
        </authorList>
    </citation>
    <scope>NUCLEOTIDE SEQUENCE</scope>
    <source>
        <strain evidence="3">CCFEE 5200</strain>
    </source>
</reference>
<evidence type="ECO:0000313" key="4">
    <source>
        <dbReference type="Proteomes" id="UP001175353"/>
    </source>
</evidence>
<dbReference type="Proteomes" id="UP001168146">
    <property type="component" value="Unassembled WGS sequence"/>
</dbReference>
<evidence type="ECO:0000256" key="1">
    <source>
        <dbReference type="SAM" id="MobiDB-lite"/>
    </source>
</evidence>
<protein>
    <submittedName>
        <fullName evidence="3">Uncharacterized protein</fullName>
    </submittedName>
</protein>
<proteinExistence type="predicted"/>
<dbReference type="EMBL" id="JAUJLE010000010">
    <property type="protein sequence ID" value="KAK1010906.1"/>
    <property type="molecule type" value="Genomic_DNA"/>
</dbReference>
<dbReference type="Proteomes" id="UP001175353">
    <property type="component" value="Unassembled WGS sequence"/>
</dbReference>